<accession>A0A6J5AWW2</accession>
<gene>
    <name evidence="2" type="ORF">LMG22037_02515</name>
</gene>
<feature type="region of interest" description="Disordered" evidence="1">
    <location>
        <begin position="1"/>
        <end position="35"/>
    </location>
</feature>
<feature type="region of interest" description="Disordered" evidence="1">
    <location>
        <begin position="47"/>
        <end position="83"/>
    </location>
</feature>
<dbReference type="Proteomes" id="UP000494249">
    <property type="component" value="Unassembled WGS sequence"/>
</dbReference>
<feature type="compositionally biased region" description="Basic and acidic residues" evidence="1">
    <location>
        <begin position="47"/>
        <end position="56"/>
    </location>
</feature>
<reference evidence="2 3" key="1">
    <citation type="submission" date="2020-04" db="EMBL/GenBank/DDBJ databases">
        <authorList>
            <person name="De Canck E."/>
        </authorList>
    </citation>
    <scope>NUCLEOTIDE SEQUENCE [LARGE SCALE GENOMIC DNA]</scope>
    <source>
        <strain evidence="2 3">LMG 22037</strain>
    </source>
</reference>
<evidence type="ECO:0000313" key="2">
    <source>
        <dbReference type="EMBL" id="CAB3681988.1"/>
    </source>
</evidence>
<feature type="compositionally biased region" description="Basic and acidic residues" evidence="1">
    <location>
        <begin position="74"/>
        <end position="83"/>
    </location>
</feature>
<dbReference type="AlphaFoldDB" id="A0A6J5AWW2"/>
<sequence>MPMQPRRRARDATSPCCRLPDLWEPLDTQPASEAGSCNRQLRAIRQHNDWRKHANRGDNNQSDSGCRTRASSVHVERLGLSDP</sequence>
<organism evidence="2 3">
    <name type="scientific">Paraburkholderia phenoliruptrix</name>
    <dbReference type="NCBI Taxonomy" id="252970"/>
    <lineage>
        <taxon>Bacteria</taxon>
        <taxon>Pseudomonadati</taxon>
        <taxon>Pseudomonadota</taxon>
        <taxon>Betaproteobacteria</taxon>
        <taxon>Burkholderiales</taxon>
        <taxon>Burkholderiaceae</taxon>
        <taxon>Paraburkholderia</taxon>
    </lineage>
</organism>
<evidence type="ECO:0000256" key="1">
    <source>
        <dbReference type="SAM" id="MobiDB-lite"/>
    </source>
</evidence>
<dbReference type="EMBL" id="CADIKB010000009">
    <property type="protein sequence ID" value="CAB3681988.1"/>
    <property type="molecule type" value="Genomic_DNA"/>
</dbReference>
<feature type="compositionally biased region" description="Polar residues" evidence="1">
    <location>
        <begin position="57"/>
        <end position="71"/>
    </location>
</feature>
<evidence type="ECO:0000313" key="3">
    <source>
        <dbReference type="Proteomes" id="UP000494249"/>
    </source>
</evidence>
<name>A0A6J5AWW2_9BURK</name>
<protein>
    <submittedName>
        <fullName evidence="2">Uncharacterized protein</fullName>
    </submittedName>
</protein>
<proteinExistence type="predicted"/>